<dbReference type="AlphaFoldDB" id="A0AAG5DM33"/>
<keyword evidence="2" id="KW-1185">Reference proteome</keyword>
<sequence>MNATDAFLEWTEAWSSFMRLHLLQQRRYRKRIWMRPMLLERNQNASNLLRKILEEELDNTIINFMRVSRADFDYLLTIITPKIRKQDTYMRFAITARDKLIITLRFLGAGDNYKSLEYAYRVSAQSISMFIPQVCDSLVLLLRDYVKVLLMNKICFDHLNWN</sequence>
<dbReference type="EnsemblMetazoa" id="ENSAATROPT013042">
    <property type="protein sequence ID" value="ENSAATROPP011849"/>
    <property type="gene ID" value="ENSAATROPG010612"/>
</dbReference>
<evidence type="ECO:0000313" key="2">
    <source>
        <dbReference type="Proteomes" id="UP000075880"/>
    </source>
</evidence>
<accession>A0AAG5DM33</accession>
<proteinExistence type="predicted"/>
<evidence type="ECO:0000313" key="1">
    <source>
        <dbReference type="EnsemblMetazoa" id="ENSAATROPP011849"/>
    </source>
</evidence>
<protein>
    <submittedName>
        <fullName evidence="1">Uncharacterized protein</fullName>
    </submittedName>
</protein>
<dbReference type="Proteomes" id="UP000075880">
    <property type="component" value="Unassembled WGS sequence"/>
</dbReference>
<name>A0AAG5DM33_ANOAO</name>
<organism evidence="1 2">
    <name type="scientific">Anopheles atroparvus</name>
    <name type="common">European mosquito</name>
    <dbReference type="NCBI Taxonomy" id="41427"/>
    <lineage>
        <taxon>Eukaryota</taxon>
        <taxon>Metazoa</taxon>
        <taxon>Ecdysozoa</taxon>
        <taxon>Arthropoda</taxon>
        <taxon>Hexapoda</taxon>
        <taxon>Insecta</taxon>
        <taxon>Pterygota</taxon>
        <taxon>Neoptera</taxon>
        <taxon>Endopterygota</taxon>
        <taxon>Diptera</taxon>
        <taxon>Nematocera</taxon>
        <taxon>Culicoidea</taxon>
        <taxon>Culicidae</taxon>
        <taxon>Anophelinae</taxon>
        <taxon>Anopheles</taxon>
    </lineage>
</organism>
<reference evidence="1" key="1">
    <citation type="submission" date="2024-04" db="UniProtKB">
        <authorList>
            <consortium name="EnsemblMetazoa"/>
        </authorList>
    </citation>
    <scope>IDENTIFICATION</scope>
    <source>
        <strain evidence="1">EBRO</strain>
    </source>
</reference>